<evidence type="ECO:0000313" key="3">
    <source>
        <dbReference type="Proteomes" id="UP000199520"/>
    </source>
</evidence>
<keyword evidence="3" id="KW-1185">Reference proteome</keyword>
<protein>
    <submittedName>
        <fullName evidence="2">Lysophospholipase L1</fullName>
    </submittedName>
</protein>
<reference evidence="3" key="1">
    <citation type="submission" date="2016-10" db="EMBL/GenBank/DDBJ databases">
        <authorList>
            <person name="Varghese N."/>
            <person name="Submissions S."/>
        </authorList>
    </citation>
    <scope>NUCLEOTIDE SEQUENCE [LARGE SCALE GENOMIC DNA]</scope>
    <source>
        <strain evidence="3">DSM 13327</strain>
    </source>
</reference>
<gene>
    <name evidence="2" type="ORF">SAMN04490355_100499</name>
</gene>
<dbReference type="InterPro" id="IPR013830">
    <property type="entry name" value="SGNH_hydro"/>
</dbReference>
<dbReference type="EMBL" id="FOTS01000004">
    <property type="protein sequence ID" value="SFL43264.1"/>
    <property type="molecule type" value="Genomic_DNA"/>
</dbReference>
<accession>A0A1I4HM92</accession>
<dbReference type="Gene3D" id="3.40.50.1110">
    <property type="entry name" value="SGNH hydrolase"/>
    <property type="match status" value="1"/>
</dbReference>
<proteinExistence type="predicted"/>
<dbReference type="RefSeq" id="WP_245754791.1">
    <property type="nucleotide sequence ID" value="NZ_FOTS01000004.1"/>
</dbReference>
<dbReference type="PANTHER" id="PTHR30383:SF5">
    <property type="entry name" value="SGNH HYDROLASE-TYPE ESTERASE DOMAIN-CONTAINING PROTEIN"/>
    <property type="match status" value="1"/>
</dbReference>
<dbReference type="InterPro" id="IPR036514">
    <property type="entry name" value="SGNH_hydro_sf"/>
</dbReference>
<evidence type="ECO:0000313" key="2">
    <source>
        <dbReference type="EMBL" id="SFL43264.1"/>
    </source>
</evidence>
<evidence type="ECO:0000259" key="1">
    <source>
        <dbReference type="Pfam" id="PF13472"/>
    </source>
</evidence>
<organism evidence="2 3">
    <name type="scientific">Pelosinus propionicus DSM 13327</name>
    <dbReference type="NCBI Taxonomy" id="1123291"/>
    <lineage>
        <taxon>Bacteria</taxon>
        <taxon>Bacillati</taxon>
        <taxon>Bacillota</taxon>
        <taxon>Negativicutes</taxon>
        <taxon>Selenomonadales</taxon>
        <taxon>Sporomusaceae</taxon>
        <taxon>Pelosinus</taxon>
    </lineage>
</organism>
<dbReference type="GO" id="GO:0004622">
    <property type="term" value="F:phosphatidylcholine lysophospholipase activity"/>
    <property type="evidence" value="ECO:0007669"/>
    <property type="project" value="TreeGrafter"/>
</dbReference>
<dbReference type="Pfam" id="PF13472">
    <property type="entry name" value="Lipase_GDSL_2"/>
    <property type="match status" value="1"/>
</dbReference>
<dbReference type="InterPro" id="IPR051532">
    <property type="entry name" value="Ester_Hydrolysis_Enzymes"/>
</dbReference>
<dbReference type="Proteomes" id="UP000199520">
    <property type="component" value="Unassembled WGS sequence"/>
</dbReference>
<dbReference type="SUPFAM" id="SSF52266">
    <property type="entry name" value="SGNH hydrolase"/>
    <property type="match status" value="1"/>
</dbReference>
<dbReference type="STRING" id="1123291.SAMN04490355_100499"/>
<dbReference type="AlphaFoldDB" id="A0A1I4HM92"/>
<name>A0A1I4HM92_9FIRM</name>
<sequence length="194" mass="21557">MKSHGTYRGKIVAIGDSITYGFPYTSEGSWFNLAAKQLNIEHVNKGVNGDTTDGMLERFYKDVLRQKLSHVIIMGGTNDAYAKISADEVINNLQTMAELAVDNTIIPIFGLPIPCNDLEAESLLRLYREKICQYAVENTIAVINFYEAMVEEDSCKIKEGLHSDGIHPNKAGYKVMAGVAVEFFTEMKILLIGK</sequence>
<feature type="domain" description="SGNH hydrolase-type esterase" evidence="1">
    <location>
        <begin position="13"/>
        <end position="175"/>
    </location>
</feature>
<dbReference type="PANTHER" id="PTHR30383">
    <property type="entry name" value="THIOESTERASE 1/PROTEASE 1/LYSOPHOSPHOLIPASE L1"/>
    <property type="match status" value="1"/>
</dbReference>